<name>A0A2I0UQQ3_LIMLA</name>
<proteinExistence type="predicted"/>
<dbReference type="AlphaFoldDB" id="A0A2I0UQQ3"/>
<reference evidence="2" key="1">
    <citation type="submission" date="2017-11" db="EMBL/GenBank/DDBJ databases">
        <authorList>
            <person name="Lima N.C."/>
            <person name="Parody-Merino A.M."/>
            <person name="Battley P.F."/>
            <person name="Fidler A.E."/>
            <person name="Prosdocimi F."/>
        </authorList>
    </citation>
    <scope>NUCLEOTIDE SEQUENCE [LARGE SCALE GENOMIC DNA]</scope>
</reference>
<accession>A0A2I0UQQ3</accession>
<protein>
    <submittedName>
        <fullName evidence="1">Uncharacterized protein</fullName>
    </submittedName>
</protein>
<evidence type="ECO:0000313" key="1">
    <source>
        <dbReference type="EMBL" id="PKU48382.1"/>
    </source>
</evidence>
<gene>
    <name evidence="1" type="ORF">llap_1290</name>
</gene>
<sequence>MDEDFRLAAGIYIAEADAQEIMQRLPMVFNWNHLEKTGSTWKTYLIDIWGGFLKCCCLKVACAQQLIMAVGCEGYQDLIHDQGHVPLYDCCAGVSS</sequence>
<keyword evidence="2" id="KW-1185">Reference proteome</keyword>
<organism evidence="1 2">
    <name type="scientific">Limosa lapponica baueri</name>
    <dbReference type="NCBI Taxonomy" id="1758121"/>
    <lineage>
        <taxon>Eukaryota</taxon>
        <taxon>Metazoa</taxon>
        <taxon>Chordata</taxon>
        <taxon>Craniata</taxon>
        <taxon>Vertebrata</taxon>
        <taxon>Euteleostomi</taxon>
        <taxon>Archelosauria</taxon>
        <taxon>Archosauria</taxon>
        <taxon>Dinosauria</taxon>
        <taxon>Saurischia</taxon>
        <taxon>Theropoda</taxon>
        <taxon>Coelurosauria</taxon>
        <taxon>Aves</taxon>
        <taxon>Neognathae</taxon>
        <taxon>Neoaves</taxon>
        <taxon>Charadriiformes</taxon>
        <taxon>Scolopacidae</taxon>
        <taxon>Limosa</taxon>
    </lineage>
</organism>
<reference evidence="2" key="2">
    <citation type="submission" date="2017-12" db="EMBL/GenBank/DDBJ databases">
        <title>Genome sequence of the Bar-tailed Godwit (Limosa lapponica baueri).</title>
        <authorList>
            <person name="Lima N.C.B."/>
            <person name="Parody-Merino A.M."/>
            <person name="Battley P.F."/>
            <person name="Fidler A.E."/>
            <person name="Prosdocimi F."/>
        </authorList>
    </citation>
    <scope>NUCLEOTIDE SEQUENCE [LARGE SCALE GENOMIC DNA]</scope>
</reference>
<dbReference type="EMBL" id="KZ505654">
    <property type="protein sequence ID" value="PKU48382.1"/>
    <property type="molecule type" value="Genomic_DNA"/>
</dbReference>
<dbReference type="Proteomes" id="UP000233556">
    <property type="component" value="Unassembled WGS sequence"/>
</dbReference>
<evidence type="ECO:0000313" key="2">
    <source>
        <dbReference type="Proteomes" id="UP000233556"/>
    </source>
</evidence>